<sequence length="265" mass="29072">MFQSMVVFGSAAAAVAGTERLPIAILCGAVAFFGLVLGRLRDSRKKVLEQERRASQKAAVESVLQELTQATQDVGDTLNVEDRKLREIRLNNARRNILSMVKDRLGPGSGVRVNLFLVTNTDPVELRAASWGHDGRQNQRSNRVFTAADESLRLAMHLNEGRYESDTNEIKGEDFAYECFATMPVSSADKLYGLLTVDAPEADDIDRFEATVLLNQFASLLALTFITDAHCLSVPVGENAHQFHPLTPGSVEPLAITDAELVLED</sequence>
<evidence type="ECO:0008006" key="4">
    <source>
        <dbReference type="Google" id="ProtNLM"/>
    </source>
</evidence>
<accession>A0A5C5UFH3</accession>
<feature type="transmembrane region" description="Helical" evidence="1">
    <location>
        <begin position="20"/>
        <end position="38"/>
    </location>
</feature>
<dbReference type="OrthoDB" id="4428329at2"/>
<dbReference type="RefSeq" id="WP_146324766.1">
    <property type="nucleotide sequence ID" value="NZ_BAABLR010000022.1"/>
</dbReference>
<name>A0A5C5UFH3_9CORY</name>
<evidence type="ECO:0000313" key="3">
    <source>
        <dbReference type="Proteomes" id="UP000320791"/>
    </source>
</evidence>
<protein>
    <recommendedName>
        <fullName evidence="4">GAF domain-containing protein</fullName>
    </recommendedName>
</protein>
<proteinExistence type="predicted"/>
<dbReference type="AlphaFoldDB" id="A0A5C5UFH3"/>
<dbReference type="EMBL" id="VOHM01000019">
    <property type="protein sequence ID" value="TWT24155.1"/>
    <property type="molecule type" value="Genomic_DNA"/>
</dbReference>
<evidence type="ECO:0000256" key="1">
    <source>
        <dbReference type="SAM" id="Phobius"/>
    </source>
</evidence>
<organism evidence="2 3">
    <name type="scientific">Corynebacterium canis</name>
    <dbReference type="NCBI Taxonomy" id="679663"/>
    <lineage>
        <taxon>Bacteria</taxon>
        <taxon>Bacillati</taxon>
        <taxon>Actinomycetota</taxon>
        <taxon>Actinomycetes</taxon>
        <taxon>Mycobacteriales</taxon>
        <taxon>Corynebacteriaceae</taxon>
        <taxon>Corynebacterium</taxon>
    </lineage>
</organism>
<dbReference type="Proteomes" id="UP000320791">
    <property type="component" value="Unassembled WGS sequence"/>
</dbReference>
<gene>
    <name evidence="2" type="ORF">FRX94_08850</name>
</gene>
<reference evidence="2 3" key="1">
    <citation type="submission" date="2019-08" db="EMBL/GenBank/DDBJ databases">
        <authorList>
            <person name="Lei W."/>
        </authorList>
    </citation>
    <scope>NUCLEOTIDE SEQUENCE [LARGE SCALE GENOMIC DNA]</scope>
    <source>
        <strain evidence="2 3">CCUG 58627</strain>
    </source>
</reference>
<evidence type="ECO:0000313" key="2">
    <source>
        <dbReference type="EMBL" id="TWT24155.1"/>
    </source>
</evidence>
<keyword evidence="1" id="KW-1133">Transmembrane helix</keyword>
<keyword evidence="1" id="KW-0472">Membrane</keyword>
<keyword evidence="3" id="KW-1185">Reference proteome</keyword>
<comment type="caution">
    <text evidence="2">The sequence shown here is derived from an EMBL/GenBank/DDBJ whole genome shotgun (WGS) entry which is preliminary data.</text>
</comment>
<keyword evidence="1" id="KW-0812">Transmembrane</keyword>